<dbReference type="Pfam" id="PF00076">
    <property type="entry name" value="RRM_1"/>
    <property type="match status" value="1"/>
</dbReference>
<dbReference type="CDD" id="cd00590">
    <property type="entry name" value="RRM_SF"/>
    <property type="match status" value="1"/>
</dbReference>
<feature type="compositionally biased region" description="Basic residues" evidence="2">
    <location>
        <begin position="7"/>
        <end position="20"/>
    </location>
</feature>
<dbReference type="SUPFAM" id="SSF54928">
    <property type="entry name" value="RNA-binding domain, RBD"/>
    <property type="match status" value="1"/>
</dbReference>
<reference evidence="4 5" key="1">
    <citation type="submission" date="2024-04" db="EMBL/GenBank/DDBJ databases">
        <title>The reference genome of an endangered Asteraceae, Deinandra increscens subsp. villosa, native to the Central Coast of California.</title>
        <authorList>
            <person name="Guilliams M."/>
            <person name="Hasenstab-Lehman K."/>
            <person name="Meyer R."/>
            <person name="Mcevoy S."/>
        </authorList>
    </citation>
    <scope>NUCLEOTIDE SEQUENCE [LARGE SCALE GENOMIC DNA]</scope>
    <source>
        <tissue evidence="4">Leaf</tissue>
    </source>
</reference>
<feature type="domain" description="RRM" evidence="3">
    <location>
        <begin position="138"/>
        <end position="215"/>
    </location>
</feature>
<dbReference type="InterPro" id="IPR012677">
    <property type="entry name" value="Nucleotide-bd_a/b_plait_sf"/>
</dbReference>
<dbReference type="Proteomes" id="UP001408789">
    <property type="component" value="Unassembled WGS sequence"/>
</dbReference>
<dbReference type="EMBL" id="JBCNJP010000010">
    <property type="protein sequence ID" value="KAK9072097.1"/>
    <property type="molecule type" value="Genomic_DNA"/>
</dbReference>
<evidence type="ECO:0000259" key="3">
    <source>
        <dbReference type="PROSITE" id="PS50102"/>
    </source>
</evidence>
<evidence type="ECO:0000313" key="4">
    <source>
        <dbReference type="EMBL" id="KAK9072097.1"/>
    </source>
</evidence>
<comment type="caution">
    <text evidence="4">The sequence shown here is derived from an EMBL/GenBank/DDBJ whole genome shotgun (WGS) entry which is preliminary data.</text>
</comment>
<feature type="compositionally biased region" description="Low complexity" evidence="2">
    <location>
        <begin position="31"/>
        <end position="40"/>
    </location>
</feature>
<feature type="region of interest" description="Disordered" evidence="2">
    <location>
        <begin position="517"/>
        <end position="543"/>
    </location>
</feature>
<dbReference type="InterPro" id="IPR035979">
    <property type="entry name" value="RBD_domain_sf"/>
</dbReference>
<proteinExistence type="predicted"/>
<dbReference type="Gene3D" id="3.30.70.330">
    <property type="match status" value="1"/>
</dbReference>
<protein>
    <recommendedName>
        <fullName evidence="3">RRM domain-containing protein</fullName>
    </recommendedName>
</protein>
<sequence>MGYGGYHRSRSVGRDRRYRRDYRDRDGRAGLGRSRSSRGVSRVREGFDDEFYGNEQRGPTTRFFNTNCERFPHGKFDEFGVFHEFEYAGMEGDHANPGVWEKVTNRKAKYRSKTPIRFNVSRDKYVDKRWDDVDKWSNTIFVTNFPSGTTRMGLWDRCSKVGKVLDVFISAKESVVGKRFAFVRFAKGLDISNIIYRIRNLWIGSFRLFADVSKFKRGDKGVNKDLSTKGKEQVRKEMNEVYSQTSEPKKHVSWATPTEPSSEAAMKPAVPLDSVKAGTSLLGKDSFGDQDVVKEKFVIGNDKQVPIDNFKSSLLLMVRDIKSLSKLYHLASMEGFDNVSFRYVGGWWVRVDCNTSEESAKFANCKAFKSIFSAIKRVTSDFWVKERMIWLGISGLPLGAWSSEVFSDIASLWGKVCFVDNDLEEPLAVGKVCVLTPSPTRISENIVCELGGKCFDVVVTEQQYWTPCFDVPEDSDDDSFIEEDASFQGDNNVDCEGEKVLREACHMPMQEERAVATSVVDPVLDPNSNSGGVEKDPVNQGETGYVNSDPFGIMDFLEKQFPAQNKSYSVSLSVPPGFQRIENLEDGVINMRKEVTVETPVCDYAPTKIDIETNQVNSNGAMFEMLDGEVKGAWEDPISVIHSNCFIRFKEKLKLVKKSLKKWNRSRLEFENGNFKDLSKKLTDIELDMEKGLNLVDLNKEKSVILHELGAIEKRKFLEMSQKIKTKWVLEGDENSKFFHAYLKKRRRSNTIRGVKVNGVWFDDPVAIKDAFFEHHSSRFRAQDQHRDVHLEGLRFNVISPSVAEGLCAKPSVGED</sequence>
<dbReference type="AlphaFoldDB" id="A0AAP0DG34"/>
<accession>A0AAP0DG34</accession>
<dbReference type="GO" id="GO:0003723">
    <property type="term" value="F:RNA binding"/>
    <property type="evidence" value="ECO:0007669"/>
    <property type="project" value="UniProtKB-UniRule"/>
</dbReference>
<keyword evidence="5" id="KW-1185">Reference proteome</keyword>
<keyword evidence="1" id="KW-0694">RNA-binding</keyword>
<feature type="region of interest" description="Disordered" evidence="2">
    <location>
        <begin position="241"/>
        <end position="268"/>
    </location>
</feature>
<evidence type="ECO:0000256" key="2">
    <source>
        <dbReference type="SAM" id="MobiDB-lite"/>
    </source>
</evidence>
<dbReference type="InterPro" id="IPR000504">
    <property type="entry name" value="RRM_dom"/>
</dbReference>
<evidence type="ECO:0000256" key="1">
    <source>
        <dbReference type="PROSITE-ProRule" id="PRU00176"/>
    </source>
</evidence>
<evidence type="ECO:0000313" key="5">
    <source>
        <dbReference type="Proteomes" id="UP001408789"/>
    </source>
</evidence>
<dbReference type="SMART" id="SM00360">
    <property type="entry name" value="RRM"/>
    <property type="match status" value="1"/>
</dbReference>
<name>A0AAP0DG34_9ASTR</name>
<dbReference type="PROSITE" id="PS50102">
    <property type="entry name" value="RRM"/>
    <property type="match status" value="1"/>
</dbReference>
<feature type="region of interest" description="Disordered" evidence="2">
    <location>
        <begin position="1"/>
        <end position="41"/>
    </location>
</feature>
<gene>
    <name evidence="4" type="ORF">SSX86_008529</name>
</gene>
<organism evidence="4 5">
    <name type="scientific">Deinandra increscens subsp. villosa</name>
    <dbReference type="NCBI Taxonomy" id="3103831"/>
    <lineage>
        <taxon>Eukaryota</taxon>
        <taxon>Viridiplantae</taxon>
        <taxon>Streptophyta</taxon>
        <taxon>Embryophyta</taxon>
        <taxon>Tracheophyta</taxon>
        <taxon>Spermatophyta</taxon>
        <taxon>Magnoliopsida</taxon>
        <taxon>eudicotyledons</taxon>
        <taxon>Gunneridae</taxon>
        <taxon>Pentapetalae</taxon>
        <taxon>asterids</taxon>
        <taxon>campanulids</taxon>
        <taxon>Asterales</taxon>
        <taxon>Asteraceae</taxon>
        <taxon>Asteroideae</taxon>
        <taxon>Heliantheae alliance</taxon>
        <taxon>Madieae</taxon>
        <taxon>Madiinae</taxon>
        <taxon>Deinandra</taxon>
    </lineage>
</organism>